<dbReference type="InterPro" id="IPR052926">
    <property type="entry name" value="Metallo-beta-lactamase_dom"/>
</dbReference>
<dbReference type="InterPro" id="IPR036866">
    <property type="entry name" value="RibonucZ/Hydroxyglut_hydro"/>
</dbReference>
<gene>
    <name evidence="2" type="ORF">SDC9_71014</name>
</gene>
<dbReference type="EMBL" id="VSSQ01004283">
    <property type="protein sequence ID" value="MPM24531.1"/>
    <property type="molecule type" value="Genomic_DNA"/>
</dbReference>
<name>A0A644Y9D8_9ZZZZ</name>
<dbReference type="SUPFAM" id="SSF56281">
    <property type="entry name" value="Metallo-hydrolase/oxidoreductase"/>
    <property type="match status" value="1"/>
</dbReference>
<dbReference type="Pfam" id="PF00753">
    <property type="entry name" value="Lactamase_B"/>
    <property type="match status" value="1"/>
</dbReference>
<organism evidence="2">
    <name type="scientific">bioreactor metagenome</name>
    <dbReference type="NCBI Taxonomy" id="1076179"/>
    <lineage>
        <taxon>unclassified sequences</taxon>
        <taxon>metagenomes</taxon>
        <taxon>ecological metagenomes</taxon>
    </lineage>
</organism>
<reference evidence="2" key="1">
    <citation type="submission" date="2019-08" db="EMBL/GenBank/DDBJ databases">
        <authorList>
            <person name="Kucharzyk K."/>
            <person name="Murdoch R.W."/>
            <person name="Higgins S."/>
            <person name="Loffler F."/>
        </authorList>
    </citation>
    <scope>NUCLEOTIDE SEQUENCE</scope>
</reference>
<dbReference type="PANTHER" id="PTHR13754:SF18">
    <property type="entry name" value="7,8-DIHYDROPTERIN-6-METHYL-4-(BETA-D-RIBOFURANOSYL)-AMINOBENZENE-5'-PHOSPHATE SYNTHASE"/>
    <property type="match status" value="1"/>
</dbReference>
<dbReference type="GO" id="GO:0016740">
    <property type="term" value="F:transferase activity"/>
    <property type="evidence" value="ECO:0007669"/>
    <property type="project" value="TreeGrafter"/>
</dbReference>
<evidence type="ECO:0000259" key="1">
    <source>
        <dbReference type="SMART" id="SM00849"/>
    </source>
</evidence>
<comment type="caution">
    <text evidence="2">The sequence shown here is derived from an EMBL/GenBank/DDBJ whole genome shotgun (WGS) entry which is preliminary data.</text>
</comment>
<protein>
    <recommendedName>
        <fullName evidence="1">Metallo-beta-lactamase domain-containing protein</fullName>
    </recommendedName>
</protein>
<feature type="domain" description="Metallo-beta-lactamase" evidence="1">
    <location>
        <begin position="21"/>
        <end position="176"/>
    </location>
</feature>
<dbReference type="SMART" id="SM00849">
    <property type="entry name" value="Lactamase_B"/>
    <property type="match status" value="1"/>
</dbReference>
<proteinExistence type="predicted"/>
<dbReference type="InterPro" id="IPR001279">
    <property type="entry name" value="Metallo-B-lactamas"/>
</dbReference>
<accession>A0A644Y9D8</accession>
<dbReference type="InterPro" id="IPR041712">
    <property type="entry name" value="DHPS-like_MBL-fold"/>
</dbReference>
<sequence length="269" mass="29725">MKITVLMDNNTYIDKYYLGEPAVSYFIEAEGKKILFDTGYSDAFIKNAETLGAQLADVDIIALSHGHNDHTGGLGELINIGFNKKPELIAHSDALLYKEADGLEIGCPISQDKLKEAMAIRYSDIPTKLTPKLLFLGEIPVLNDFEPRYCIGDTVRNSAREKDFMLDDTALAYTGEKGLYIITGCSHSGICNIVSYAKKITGEDKIAGILGGFHLFDINDRTEKTIEYLAKEKIPMLYPCHCTSFNVKARLSNVANVAEVGVGLELNWE</sequence>
<evidence type="ECO:0000313" key="2">
    <source>
        <dbReference type="EMBL" id="MPM24531.1"/>
    </source>
</evidence>
<dbReference type="PANTHER" id="PTHR13754">
    <property type="entry name" value="METALLO-BETA-LACTAMASE SUPERFAMILY PROTEIN"/>
    <property type="match status" value="1"/>
</dbReference>
<dbReference type="CDD" id="cd07713">
    <property type="entry name" value="DHPS-like_MBL-fold"/>
    <property type="match status" value="1"/>
</dbReference>
<dbReference type="Gene3D" id="3.60.15.10">
    <property type="entry name" value="Ribonuclease Z/Hydroxyacylglutathione hydrolase-like"/>
    <property type="match status" value="1"/>
</dbReference>
<dbReference type="AlphaFoldDB" id="A0A644Y9D8"/>